<organism evidence="12 13">
    <name type="scientific">SAR92 clade bacterium H455</name>
    <dbReference type="NCBI Taxonomy" id="2974818"/>
    <lineage>
        <taxon>Bacteria</taxon>
        <taxon>Pseudomonadati</taxon>
        <taxon>Pseudomonadota</taxon>
        <taxon>Gammaproteobacteria</taxon>
        <taxon>Cellvibrionales</taxon>
        <taxon>Porticoccaceae</taxon>
        <taxon>SAR92 clade</taxon>
    </lineage>
</organism>
<sequence>MTHYPCDGVRLYAQPLVLVHGWGADSQIWAELPQQLRQFADVMTLDLPGFAQSPALEHYSETALHQWMAELLPERCYLMGLSLGGMLCSGFAARYPQSVAGLITLSSNIQFVATEANAAALDSQQYLGFLEAYNDDPKSCLKRFAGLQAQGDQQQRQLIRQLRGMQVALDSDSGAQLLQLLGEIDNQLSLSQIGCPTLAILGQGDALVPSVSADKIAGLNSKIEIALIKGAGHLPHLTQPEIVLEQIKCFLAYHLYALDKAKVADSFGRAAHKYDRAALLQHQVGEEMIAGLTANPELEKLIDLGCGTGYHCGHLQTQFPSAQVTGVDLSPAMLAYAASRYPEGHWLCGDAEDLPLEDHSQELIFSNFALQWCSDLPRLCGELLRVLKPAGQLCFAVPGPQTLFELRGAWQQVDAEIHVNRFYSLADWQVALEQAGFSQIELHSDNRVQRHSSVRELLMELKNVGAHNNNAGKQNTLTGKQHLQALYAAYEDYRQGDGTIPATWEIIRVRAIA</sequence>
<dbReference type="InterPro" id="IPR050602">
    <property type="entry name" value="Malonyl-ACP_OMT"/>
</dbReference>
<dbReference type="PANTHER" id="PTHR13090">
    <property type="entry name" value="ARGININE-HYDROXYLASE NDUFAF5, MITOCHONDRIAL"/>
    <property type="match status" value="1"/>
</dbReference>
<dbReference type="CDD" id="cd02440">
    <property type="entry name" value="AdoMet_MTases"/>
    <property type="match status" value="1"/>
</dbReference>
<dbReference type="Gene3D" id="3.40.50.1820">
    <property type="entry name" value="alpha/beta hydrolase"/>
    <property type="match status" value="1"/>
</dbReference>
<protein>
    <recommendedName>
        <fullName evidence="3 9">Malonyl-[acyl-carrier protein] O-methyltransferase</fullName>
        <shortName evidence="9">Malonyl-ACP O-methyltransferase</shortName>
        <ecNumber evidence="3 9">2.1.1.197</ecNumber>
    </recommendedName>
    <alternativeName>
        <fullName evidence="9">Biotin synthesis protein BioC</fullName>
    </alternativeName>
</protein>
<evidence type="ECO:0000256" key="5">
    <source>
        <dbReference type="ARBA" id="ARBA00022679"/>
    </source>
</evidence>
<dbReference type="PANTHER" id="PTHR13090:SF1">
    <property type="entry name" value="ARGININE-HYDROXYLASE NDUFAF5, MITOCHONDRIAL"/>
    <property type="match status" value="1"/>
</dbReference>
<dbReference type="InterPro" id="IPR013216">
    <property type="entry name" value="Methyltransf_11"/>
</dbReference>
<dbReference type="SUPFAM" id="SSF53474">
    <property type="entry name" value="alpha/beta-Hydrolases"/>
    <property type="match status" value="1"/>
</dbReference>
<evidence type="ECO:0000259" key="11">
    <source>
        <dbReference type="Pfam" id="PF08241"/>
    </source>
</evidence>
<dbReference type="NCBIfam" id="TIGR02072">
    <property type="entry name" value="BioC"/>
    <property type="match status" value="1"/>
</dbReference>
<dbReference type="InterPro" id="IPR029063">
    <property type="entry name" value="SAM-dependent_MTases_sf"/>
</dbReference>
<evidence type="ECO:0000256" key="9">
    <source>
        <dbReference type="HAMAP-Rule" id="MF_00835"/>
    </source>
</evidence>
<dbReference type="Pfam" id="PF08241">
    <property type="entry name" value="Methyltransf_11"/>
    <property type="match status" value="1"/>
</dbReference>
<dbReference type="Pfam" id="PF00561">
    <property type="entry name" value="Abhydrolase_1"/>
    <property type="match status" value="1"/>
</dbReference>
<keyword evidence="6 9" id="KW-0949">S-adenosyl-L-methionine</keyword>
<accession>A0ABY5TTW5</accession>
<keyword evidence="5 9" id="KW-0808">Transferase</keyword>
<evidence type="ECO:0000256" key="1">
    <source>
        <dbReference type="ARBA" id="ARBA00000852"/>
    </source>
</evidence>
<feature type="domain" description="Methyltransferase type 11" evidence="11">
    <location>
        <begin position="303"/>
        <end position="395"/>
    </location>
</feature>
<evidence type="ECO:0000256" key="2">
    <source>
        <dbReference type="ARBA" id="ARBA00004746"/>
    </source>
</evidence>
<dbReference type="HAMAP" id="MF_00835">
    <property type="entry name" value="BioC"/>
    <property type="match status" value="1"/>
</dbReference>
<keyword evidence="4 9" id="KW-0489">Methyltransferase</keyword>
<reference evidence="12" key="1">
    <citation type="submission" date="2022-08" db="EMBL/GenBank/DDBJ databases">
        <title>Catabolic pathway analysis in culturable SAR92 clade bacteria reveals their overlooked roles in DMSP degradation in coastal seas.</title>
        <authorList>
            <person name="He X."/>
            <person name="Zhang X."/>
            <person name="Zhang Y."/>
        </authorList>
    </citation>
    <scope>NUCLEOTIDE SEQUENCE</scope>
    <source>
        <strain evidence="12">H455</strain>
    </source>
</reference>
<dbReference type="EMBL" id="CP103416">
    <property type="protein sequence ID" value="UVW35981.1"/>
    <property type="molecule type" value="Genomic_DNA"/>
</dbReference>
<dbReference type="InterPro" id="IPR011814">
    <property type="entry name" value="BioC"/>
</dbReference>
<keyword evidence="13" id="KW-1185">Reference proteome</keyword>
<evidence type="ECO:0000256" key="6">
    <source>
        <dbReference type="ARBA" id="ARBA00022691"/>
    </source>
</evidence>
<name>A0ABY5TTW5_9GAMM</name>
<gene>
    <name evidence="9 12" type="primary">bioC</name>
    <name evidence="12" type="ORF">NYF23_05070</name>
</gene>
<evidence type="ECO:0000313" key="12">
    <source>
        <dbReference type="EMBL" id="UVW35981.1"/>
    </source>
</evidence>
<evidence type="ECO:0000256" key="4">
    <source>
        <dbReference type="ARBA" id="ARBA00022603"/>
    </source>
</evidence>
<feature type="domain" description="AB hydrolase-1" evidence="10">
    <location>
        <begin position="15"/>
        <end position="239"/>
    </location>
</feature>
<comment type="similarity">
    <text evidence="9">Belongs to the methyltransferase superfamily.</text>
</comment>
<dbReference type="EC" id="2.1.1.197" evidence="3 9"/>
<dbReference type="SUPFAM" id="SSF53335">
    <property type="entry name" value="S-adenosyl-L-methionine-dependent methyltransferases"/>
    <property type="match status" value="1"/>
</dbReference>
<evidence type="ECO:0000256" key="8">
    <source>
        <dbReference type="ARBA" id="ARBA00025006"/>
    </source>
</evidence>
<dbReference type="GO" id="GO:0102130">
    <property type="term" value="F:malonyl-CoA methyltransferase activity"/>
    <property type="evidence" value="ECO:0007669"/>
    <property type="project" value="UniProtKB-EC"/>
</dbReference>
<dbReference type="Gene3D" id="3.40.50.150">
    <property type="entry name" value="Vaccinia Virus protein VP39"/>
    <property type="match status" value="1"/>
</dbReference>
<evidence type="ECO:0000313" key="13">
    <source>
        <dbReference type="Proteomes" id="UP001059934"/>
    </source>
</evidence>
<dbReference type="InterPro" id="IPR000073">
    <property type="entry name" value="AB_hydrolase_1"/>
</dbReference>
<comment type="pathway">
    <text evidence="2 9">Cofactor biosynthesis; biotin biosynthesis.</text>
</comment>
<dbReference type="Proteomes" id="UP001059934">
    <property type="component" value="Chromosome"/>
</dbReference>
<dbReference type="InterPro" id="IPR029058">
    <property type="entry name" value="AB_hydrolase_fold"/>
</dbReference>
<comment type="catalytic activity">
    <reaction evidence="1 9">
        <text>malonyl-[ACP] + S-adenosyl-L-methionine = malonyl-[ACP] methyl ester + S-adenosyl-L-homocysteine</text>
        <dbReference type="Rhea" id="RHEA:17105"/>
        <dbReference type="Rhea" id="RHEA-COMP:9623"/>
        <dbReference type="Rhea" id="RHEA-COMP:9954"/>
        <dbReference type="ChEBI" id="CHEBI:57856"/>
        <dbReference type="ChEBI" id="CHEBI:59789"/>
        <dbReference type="ChEBI" id="CHEBI:78449"/>
        <dbReference type="ChEBI" id="CHEBI:78845"/>
        <dbReference type="EC" id="2.1.1.197"/>
    </reaction>
</comment>
<evidence type="ECO:0000259" key="10">
    <source>
        <dbReference type="Pfam" id="PF00561"/>
    </source>
</evidence>
<comment type="function">
    <text evidence="8 9">Converts the free carboxyl group of a malonyl-thioester to its methyl ester by transfer of a methyl group from S-adenosyl-L-methionine (SAM). It allows to synthesize pimeloyl-ACP via the fatty acid synthetic pathway.</text>
</comment>
<evidence type="ECO:0000256" key="3">
    <source>
        <dbReference type="ARBA" id="ARBA00012327"/>
    </source>
</evidence>
<proteinExistence type="inferred from homology"/>
<dbReference type="GO" id="GO:0032259">
    <property type="term" value="P:methylation"/>
    <property type="evidence" value="ECO:0007669"/>
    <property type="project" value="UniProtKB-KW"/>
</dbReference>
<keyword evidence="7 9" id="KW-0093">Biotin biosynthesis</keyword>
<evidence type="ECO:0000256" key="7">
    <source>
        <dbReference type="ARBA" id="ARBA00022756"/>
    </source>
</evidence>